<dbReference type="InParanoid" id="A0A165B6J7"/>
<protein>
    <submittedName>
        <fullName evidence="1">Uncharacterized protein</fullName>
    </submittedName>
</protein>
<name>A0A165B6J7_EXIGL</name>
<organism evidence="1 2">
    <name type="scientific">Exidia glandulosa HHB12029</name>
    <dbReference type="NCBI Taxonomy" id="1314781"/>
    <lineage>
        <taxon>Eukaryota</taxon>
        <taxon>Fungi</taxon>
        <taxon>Dikarya</taxon>
        <taxon>Basidiomycota</taxon>
        <taxon>Agaricomycotina</taxon>
        <taxon>Agaricomycetes</taxon>
        <taxon>Auriculariales</taxon>
        <taxon>Exidiaceae</taxon>
        <taxon>Exidia</taxon>
    </lineage>
</organism>
<dbReference type="Proteomes" id="UP000077266">
    <property type="component" value="Unassembled WGS sequence"/>
</dbReference>
<sequence length="164" mass="17934">MMTPPTPRMMTTSRLHTILCGPLHVCSRRPRNLSLLCALSSYKTSSCIGTCPLLIRRMTIHPPLLTLTTGAFLTSLCLQRSGRVSRSLSSVWSVAGHGSVKKCNGRCSLVSTSYCPSLPRGEGKLSSFAPVRTQFIVGFSADDVLDNYAHLRRSELIEECLAHP</sequence>
<dbReference type="EMBL" id="KV426542">
    <property type="protein sequence ID" value="KZV79937.1"/>
    <property type="molecule type" value="Genomic_DNA"/>
</dbReference>
<evidence type="ECO:0000313" key="2">
    <source>
        <dbReference type="Proteomes" id="UP000077266"/>
    </source>
</evidence>
<accession>A0A165B6J7</accession>
<gene>
    <name evidence="1" type="ORF">EXIGLDRAFT_444133</name>
</gene>
<evidence type="ECO:0000313" key="1">
    <source>
        <dbReference type="EMBL" id="KZV79937.1"/>
    </source>
</evidence>
<dbReference type="AlphaFoldDB" id="A0A165B6J7"/>
<keyword evidence="2" id="KW-1185">Reference proteome</keyword>
<proteinExistence type="predicted"/>
<reference evidence="1 2" key="1">
    <citation type="journal article" date="2016" name="Mol. Biol. Evol.">
        <title>Comparative Genomics of Early-Diverging Mushroom-Forming Fungi Provides Insights into the Origins of Lignocellulose Decay Capabilities.</title>
        <authorList>
            <person name="Nagy L.G."/>
            <person name="Riley R."/>
            <person name="Tritt A."/>
            <person name="Adam C."/>
            <person name="Daum C."/>
            <person name="Floudas D."/>
            <person name="Sun H."/>
            <person name="Yadav J.S."/>
            <person name="Pangilinan J."/>
            <person name="Larsson K.H."/>
            <person name="Matsuura K."/>
            <person name="Barry K."/>
            <person name="Labutti K."/>
            <person name="Kuo R."/>
            <person name="Ohm R.A."/>
            <person name="Bhattacharya S.S."/>
            <person name="Shirouzu T."/>
            <person name="Yoshinaga Y."/>
            <person name="Martin F.M."/>
            <person name="Grigoriev I.V."/>
            <person name="Hibbett D.S."/>
        </authorList>
    </citation>
    <scope>NUCLEOTIDE SEQUENCE [LARGE SCALE GENOMIC DNA]</scope>
    <source>
        <strain evidence="1 2">HHB12029</strain>
    </source>
</reference>